<organism evidence="1 2">
    <name type="scientific">Aspergillus brunneoviolaceus CBS 621.78</name>
    <dbReference type="NCBI Taxonomy" id="1450534"/>
    <lineage>
        <taxon>Eukaryota</taxon>
        <taxon>Fungi</taxon>
        <taxon>Dikarya</taxon>
        <taxon>Ascomycota</taxon>
        <taxon>Pezizomycotina</taxon>
        <taxon>Eurotiomycetes</taxon>
        <taxon>Eurotiomycetidae</taxon>
        <taxon>Eurotiales</taxon>
        <taxon>Aspergillaceae</taxon>
        <taxon>Aspergillus</taxon>
        <taxon>Aspergillus subgen. Circumdati</taxon>
    </lineage>
</organism>
<evidence type="ECO:0000313" key="2">
    <source>
        <dbReference type="Proteomes" id="UP000249057"/>
    </source>
</evidence>
<accession>A0ACD1G642</accession>
<sequence length="239" mass="25699">MLNLVTLHANLVRSDDRLQSVLLTEALGDVGSELKTNTALAGSTTRLGLRVGPEHLHHQPLLARLALVVAVQLADIIEGSVVVGEETTVENKVLVTDQRGQGQSGEGLREDLEGGLVVLSLALALKTVHLIHVVRLVVATVQEDAVGSQPLVRVEKQSNLSRPRPPIHKVTVEEISIRLARVAVQSEDLKQVEVLSCPTISLHQKTRKQQRARSLPCVSPQTVKRVPSSTPTSTIVGSA</sequence>
<name>A0ACD1G642_9EURO</name>
<proteinExistence type="predicted"/>
<keyword evidence="2" id="KW-1185">Reference proteome</keyword>
<evidence type="ECO:0000313" key="1">
    <source>
        <dbReference type="EMBL" id="RAH44727.1"/>
    </source>
</evidence>
<reference evidence="1" key="1">
    <citation type="submission" date="2018-02" db="EMBL/GenBank/DDBJ databases">
        <title>The genomes of Aspergillus section Nigri reveals drivers in fungal speciation.</title>
        <authorList>
            <consortium name="DOE Joint Genome Institute"/>
            <person name="Vesth T.C."/>
            <person name="Nybo J."/>
            <person name="Theobald S."/>
            <person name="Brandl J."/>
            <person name="Frisvad J.C."/>
            <person name="Nielsen K.F."/>
            <person name="Lyhne E.K."/>
            <person name="Kogle M.E."/>
            <person name="Kuo A."/>
            <person name="Riley R."/>
            <person name="Clum A."/>
            <person name="Nolan M."/>
            <person name="Lipzen A."/>
            <person name="Salamov A."/>
            <person name="Henrissat B."/>
            <person name="Wiebenga A."/>
            <person name="De vries R.P."/>
            <person name="Grigoriev I.V."/>
            <person name="Mortensen U.H."/>
            <person name="Andersen M.R."/>
            <person name="Baker S.E."/>
        </authorList>
    </citation>
    <scope>NUCLEOTIDE SEQUENCE</scope>
    <source>
        <strain evidence="1">CBS 621.78</strain>
    </source>
</reference>
<dbReference type="Proteomes" id="UP000249057">
    <property type="component" value="Unassembled WGS sequence"/>
</dbReference>
<protein>
    <submittedName>
        <fullName evidence="1">Uncharacterized protein</fullName>
    </submittedName>
</protein>
<gene>
    <name evidence="1" type="ORF">BO95DRAFT_169052</name>
</gene>
<dbReference type="EMBL" id="KZ825351">
    <property type="protein sequence ID" value="RAH44727.1"/>
    <property type="molecule type" value="Genomic_DNA"/>
</dbReference>